<dbReference type="AlphaFoldDB" id="A0A2J6R930"/>
<evidence type="ECO:0000313" key="3">
    <source>
        <dbReference type="Proteomes" id="UP000235786"/>
    </source>
</evidence>
<gene>
    <name evidence="2" type="ORF">L207DRAFT_436393</name>
</gene>
<dbReference type="SUPFAM" id="SSF56672">
    <property type="entry name" value="DNA/RNA polymerases"/>
    <property type="match status" value="1"/>
</dbReference>
<accession>A0A2J6R930</accession>
<dbReference type="OrthoDB" id="3563554at2759"/>
<dbReference type="Gene3D" id="3.30.70.270">
    <property type="match status" value="1"/>
</dbReference>
<feature type="transmembrane region" description="Helical" evidence="1">
    <location>
        <begin position="6"/>
        <end position="24"/>
    </location>
</feature>
<protein>
    <recommendedName>
        <fullName evidence="4">Reverse transcriptase domain-containing protein</fullName>
    </recommendedName>
</protein>
<evidence type="ECO:0000313" key="2">
    <source>
        <dbReference type="EMBL" id="PMD35044.1"/>
    </source>
</evidence>
<keyword evidence="3" id="KW-1185">Reference proteome</keyword>
<dbReference type="InterPro" id="IPR043502">
    <property type="entry name" value="DNA/RNA_pol_sf"/>
</dbReference>
<evidence type="ECO:0000256" key="1">
    <source>
        <dbReference type="SAM" id="Phobius"/>
    </source>
</evidence>
<dbReference type="EMBL" id="KZ613953">
    <property type="protein sequence ID" value="PMD35044.1"/>
    <property type="molecule type" value="Genomic_DNA"/>
</dbReference>
<keyword evidence="1" id="KW-0812">Transmembrane</keyword>
<proteinExistence type="predicted"/>
<feature type="non-terminal residue" evidence="2">
    <location>
        <position position="1"/>
    </location>
</feature>
<keyword evidence="1" id="KW-1133">Transmembrane helix</keyword>
<dbReference type="InterPro" id="IPR043128">
    <property type="entry name" value="Rev_trsase/Diguanyl_cyclase"/>
</dbReference>
<keyword evidence="1" id="KW-0472">Membrane</keyword>
<evidence type="ECO:0008006" key="4">
    <source>
        <dbReference type="Google" id="ProtNLM"/>
    </source>
</evidence>
<sequence>YINYALVGLIDIIYIVYLDNILIYSKNLEDYIKILFINLEKYEFNIEKVKFLGFILSPNSIVIKASRVITIRD</sequence>
<name>A0A2J6R930_HYAVF</name>
<organism evidence="2 3">
    <name type="scientific">Hyaloscypha variabilis (strain UAMH 11265 / GT02V1 / F)</name>
    <name type="common">Meliniomyces variabilis</name>
    <dbReference type="NCBI Taxonomy" id="1149755"/>
    <lineage>
        <taxon>Eukaryota</taxon>
        <taxon>Fungi</taxon>
        <taxon>Dikarya</taxon>
        <taxon>Ascomycota</taxon>
        <taxon>Pezizomycotina</taxon>
        <taxon>Leotiomycetes</taxon>
        <taxon>Helotiales</taxon>
        <taxon>Hyaloscyphaceae</taxon>
        <taxon>Hyaloscypha</taxon>
        <taxon>Hyaloscypha variabilis</taxon>
    </lineage>
</organism>
<reference evidence="2 3" key="1">
    <citation type="submission" date="2016-04" db="EMBL/GenBank/DDBJ databases">
        <title>A degradative enzymes factory behind the ericoid mycorrhizal symbiosis.</title>
        <authorList>
            <consortium name="DOE Joint Genome Institute"/>
            <person name="Martino E."/>
            <person name="Morin E."/>
            <person name="Grelet G."/>
            <person name="Kuo A."/>
            <person name="Kohler A."/>
            <person name="Daghino S."/>
            <person name="Barry K."/>
            <person name="Choi C."/>
            <person name="Cichocki N."/>
            <person name="Clum A."/>
            <person name="Copeland A."/>
            <person name="Hainaut M."/>
            <person name="Haridas S."/>
            <person name="Labutti K."/>
            <person name="Lindquist E."/>
            <person name="Lipzen A."/>
            <person name="Khouja H.-R."/>
            <person name="Murat C."/>
            <person name="Ohm R."/>
            <person name="Olson A."/>
            <person name="Spatafora J."/>
            <person name="Veneault-Fourrey C."/>
            <person name="Henrissat B."/>
            <person name="Grigoriev I."/>
            <person name="Martin F."/>
            <person name="Perotto S."/>
        </authorList>
    </citation>
    <scope>NUCLEOTIDE SEQUENCE [LARGE SCALE GENOMIC DNA]</scope>
    <source>
        <strain evidence="2 3">F</strain>
    </source>
</reference>
<dbReference type="Proteomes" id="UP000235786">
    <property type="component" value="Unassembled WGS sequence"/>
</dbReference>